<sequence length="89" mass="9958">MVRSPTPQSFTNDASNYTPDPSAALIQRRPKHAPYDPRRSNYYRQGVPIRLHTRNAYTTSPSAKTRMTPFPTSSVHGHYDGDGGARTKP</sequence>
<dbReference type="EMBL" id="CAKXAJ010026304">
    <property type="protein sequence ID" value="CAH2266222.1"/>
    <property type="molecule type" value="Genomic_DNA"/>
</dbReference>
<proteinExistence type="predicted"/>
<reference evidence="2" key="1">
    <citation type="submission" date="2022-03" db="EMBL/GenBank/DDBJ databases">
        <authorList>
            <person name="Lindestad O."/>
        </authorList>
    </citation>
    <scope>NUCLEOTIDE SEQUENCE</scope>
</reference>
<dbReference type="AlphaFoldDB" id="A0A8S4SML8"/>
<organism evidence="2 3">
    <name type="scientific">Pararge aegeria aegeria</name>
    <dbReference type="NCBI Taxonomy" id="348720"/>
    <lineage>
        <taxon>Eukaryota</taxon>
        <taxon>Metazoa</taxon>
        <taxon>Ecdysozoa</taxon>
        <taxon>Arthropoda</taxon>
        <taxon>Hexapoda</taxon>
        <taxon>Insecta</taxon>
        <taxon>Pterygota</taxon>
        <taxon>Neoptera</taxon>
        <taxon>Endopterygota</taxon>
        <taxon>Lepidoptera</taxon>
        <taxon>Glossata</taxon>
        <taxon>Ditrysia</taxon>
        <taxon>Papilionoidea</taxon>
        <taxon>Nymphalidae</taxon>
        <taxon>Satyrinae</taxon>
        <taxon>Satyrini</taxon>
        <taxon>Parargina</taxon>
        <taxon>Pararge</taxon>
    </lineage>
</organism>
<dbReference type="Proteomes" id="UP000838756">
    <property type="component" value="Unassembled WGS sequence"/>
</dbReference>
<name>A0A8S4SML8_9NEOP</name>
<feature type="compositionally biased region" description="Polar residues" evidence="1">
    <location>
        <begin position="55"/>
        <end position="75"/>
    </location>
</feature>
<protein>
    <submittedName>
        <fullName evidence="2">Jg17805 protein</fullName>
    </submittedName>
</protein>
<evidence type="ECO:0000256" key="1">
    <source>
        <dbReference type="SAM" id="MobiDB-lite"/>
    </source>
</evidence>
<comment type="caution">
    <text evidence="2">The sequence shown here is derived from an EMBL/GenBank/DDBJ whole genome shotgun (WGS) entry which is preliminary data.</text>
</comment>
<accession>A0A8S4SML8</accession>
<gene>
    <name evidence="2" type="primary">jg17805</name>
    <name evidence="2" type="ORF">PAEG_LOCUS25211</name>
</gene>
<keyword evidence="3" id="KW-1185">Reference proteome</keyword>
<evidence type="ECO:0000313" key="2">
    <source>
        <dbReference type="EMBL" id="CAH2266222.1"/>
    </source>
</evidence>
<feature type="compositionally biased region" description="Polar residues" evidence="1">
    <location>
        <begin position="1"/>
        <end position="19"/>
    </location>
</feature>
<feature type="region of interest" description="Disordered" evidence="1">
    <location>
        <begin position="1"/>
        <end position="89"/>
    </location>
</feature>
<evidence type="ECO:0000313" key="3">
    <source>
        <dbReference type="Proteomes" id="UP000838756"/>
    </source>
</evidence>
<feature type="compositionally biased region" description="Basic and acidic residues" evidence="1">
    <location>
        <begin position="77"/>
        <end position="89"/>
    </location>
</feature>